<dbReference type="EMBL" id="QPEX01000024">
    <property type="protein sequence ID" value="RCS49183.1"/>
    <property type="molecule type" value="Genomic_DNA"/>
</dbReference>
<gene>
    <name evidence="2" type="ORF">DTL42_11625</name>
</gene>
<evidence type="ECO:0000313" key="2">
    <source>
        <dbReference type="EMBL" id="RCS49183.1"/>
    </source>
</evidence>
<sequence>MAGLVMPRLFCLPLSELRMLPASSQWVVLPLLLLVPLIGCAKSSQQERVIPLKASASMEEARSLLENYAQGSPVTSEADSFDTLVEGVRKEDPKAANILSEAFKQIKENPGSRAKAAKNALKQLPAKEEPQPAAESSE</sequence>
<dbReference type="AlphaFoldDB" id="A0A368KQR1"/>
<protein>
    <submittedName>
        <fullName evidence="2">Uncharacterized protein</fullName>
    </submittedName>
</protein>
<proteinExistence type="predicted"/>
<comment type="caution">
    <text evidence="2">The sequence shown here is derived from an EMBL/GenBank/DDBJ whole genome shotgun (WGS) entry which is preliminary data.</text>
</comment>
<name>A0A368KQR1_9BACT</name>
<evidence type="ECO:0000313" key="3">
    <source>
        <dbReference type="Proteomes" id="UP000253562"/>
    </source>
</evidence>
<dbReference type="Proteomes" id="UP000253562">
    <property type="component" value="Unassembled WGS sequence"/>
</dbReference>
<organism evidence="2 3">
    <name type="scientific">Bremerella cremea</name>
    <dbReference type="NCBI Taxonomy" id="1031537"/>
    <lineage>
        <taxon>Bacteria</taxon>
        <taxon>Pseudomonadati</taxon>
        <taxon>Planctomycetota</taxon>
        <taxon>Planctomycetia</taxon>
        <taxon>Pirellulales</taxon>
        <taxon>Pirellulaceae</taxon>
        <taxon>Bremerella</taxon>
    </lineage>
</organism>
<accession>A0A368KQR1</accession>
<evidence type="ECO:0000256" key="1">
    <source>
        <dbReference type="SAM" id="MobiDB-lite"/>
    </source>
</evidence>
<feature type="region of interest" description="Disordered" evidence="1">
    <location>
        <begin position="108"/>
        <end position="138"/>
    </location>
</feature>
<reference evidence="2 3" key="1">
    <citation type="submission" date="2018-07" db="EMBL/GenBank/DDBJ databases">
        <title>Comparative genomes isolates from brazilian mangrove.</title>
        <authorList>
            <person name="De Araujo J.E."/>
            <person name="Taketani R.G."/>
            <person name="Silva M.C.P."/>
            <person name="Lourenco M.V."/>
            <person name="Oliveira V.M."/>
            <person name="Andreote F.D."/>
        </authorList>
    </citation>
    <scope>NUCLEOTIDE SEQUENCE [LARGE SCALE GENOMIC DNA]</scope>
    <source>
        <strain evidence="2 3">HEX PRIS-MGV</strain>
    </source>
</reference>